<evidence type="ECO:0000313" key="1">
    <source>
        <dbReference type="EMBL" id="KAK3695254.1"/>
    </source>
</evidence>
<reference evidence="1" key="1">
    <citation type="journal article" date="2023" name="Mol. Phylogenet. Evol.">
        <title>Genome-scale phylogeny and comparative genomics of the fungal order Sordariales.</title>
        <authorList>
            <person name="Hensen N."/>
            <person name="Bonometti L."/>
            <person name="Westerberg I."/>
            <person name="Brannstrom I.O."/>
            <person name="Guillou S."/>
            <person name="Cros-Aarteil S."/>
            <person name="Calhoun S."/>
            <person name="Haridas S."/>
            <person name="Kuo A."/>
            <person name="Mondo S."/>
            <person name="Pangilinan J."/>
            <person name="Riley R."/>
            <person name="LaButti K."/>
            <person name="Andreopoulos B."/>
            <person name="Lipzen A."/>
            <person name="Chen C."/>
            <person name="Yan M."/>
            <person name="Daum C."/>
            <person name="Ng V."/>
            <person name="Clum A."/>
            <person name="Steindorff A."/>
            <person name="Ohm R.A."/>
            <person name="Martin F."/>
            <person name="Silar P."/>
            <person name="Natvig D.O."/>
            <person name="Lalanne C."/>
            <person name="Gautier V."/>
            <person name="Ament-Velasquez S.L."/>
            <person name="Kruys A."/>
            <person name="Hutchinson M.I."/>
            <person name="Powell A.J."/>
            <person name="Barry K."/>
            <person name="Miller A.N."/>
            <person name="Grigoriev I.V."/>
            <person name="Debuchy R."/>
            <person name="Gladieux P."/>
            <person name="Hiltunen Thoren M."/>
            <person name="Johannesson H."/>
        </authorList>
    </citation>
    <scope>NUCLEOTIDE SEQUENCE</scope>
    <source>
        <strain evidence="1">CBS 314.62</strain>
    </source>
</reference>
<dbReference type="EMBL" id="JAULSO010000001">
    <property type="protein sequence ID" value="KAK3695254.1"/>
    <property type="molecule type" value="Genomic_DNA"/>
</dbReference>
<name>A0AAE0XKR4_9PEZI</name>
<organism evidence="1 2">
    <name type="scientific">Podospora appendiculata</name>
    <dbReference type="NCBI Taxonomy" id="314037"/>
    <lineage>
        <taxon>Eukaryota</taxon>
        <taxon>Fungi</taxon>
        <taxon>Dikarya</taxon>
        <taxon>Ascomycota</taxon>
        <taxon>Pezizomycotina</taxon>
        <taxon>Sordariomycetes</taxon>
        <taxon>Sordariomycetidae</taxon>
        <taxon>Sordariales</taxon>
        <taxon>Podosporaceae</taxon>
        <taxon>Podospora</taxon>
    </lineage>
</organism>
<accession>A0AAE0XKR4</accession>
<gene>
    <name evidence="1" type="ORF">B0T22DRAFT_454810</name>
</gene>
<evidence type="ECO:0000313" key="2">
    <source>
        <dbReference type="Proteomes" id="UP001270362"/>
    </source>
</evidence>
<dbReference type="AlphaFoldDB" id="A0AAE0XKR4"/>
<comment type="caution">
    <text evidence="1">The sequence shown here is derived from an EMBL/GenBank/DDBJ whole genome shotgun (WGS) entry which is preliminary data.</text>
</comment>
<proteinExistence type="predicted"/>
<protein>
    <submittedName>
        <fullName evidence="1">Uncharacterized protein</fullName>
    </submittedName>
</protein>
<dbReference type="Proteomes" id="UP001270362">
    <property type="component" value="Unassembled WGS sequence"/>
</dbReference>
<reference evidence="1" key="2">
    <citation type="submission" date="2023-06" db="EMBL/GenBank/DDBJ databases">
        <authorList>
            <consortium name="Lawrence Berkeley National Laboratory"/>
            <person name="Haridas S."/>
            <person name="Hensen N."/>
            <person name="Bonometti L."/>
            <person name="Westerberg I."/>
            <person name="Brannstrom I.O."/>
            <person name="Guillou S."/>
            <person name="Cros-Aarteil S."/>
            <person name="Calhoun S."/>
            <person name="Kuo A."/>
            <person name="Mondo S."/>
            <person name="Pangilinan J."/>
            <person name="Riley R."/>
            <person name="Labutti K."/>
            <person name="Andreopoulos B."/>
            <person name="Lipzen A."/>
            <person name="Chen C."/>
            <person name="Yanf M."/>
            <person name="Daum C."/>
            <person name="Ng V."/>
            <person name="Clum A."/>
            <person name="Steindorff A."/>
            <person name="Ohm R."/>
            <person name="Martin F."/>
            <person name="Silar P."/>
            <person name="Natvig D."/>
            <person name="Lalanne C."/>
            <person name="Gautier V."/>
            <person name="Ament-Velasquez S.L."/>
            <person name="Kruys A."/>
            <person name="Hutchinson M.I."/>
            <person name="Powell A.J."/>
            <person name="Barry K."/>
            <person name="Miller A.N."/>
            <person name="Grigoriev I.V."/>
            <person name="Debuchy R."/>
            <person name="Gladieux P."/>
            <person name="Thoren M.H."/>
            <person name="Johannesson H."/>
        </authorList>
    </citation>
    <scope>NUCLEOTIDE SEQUENCE</scope>
    <source>
        <strain evidence="1">CBS 314.62</strain>
    </source>
</reference>
<keyword evidence="2" id="KW-1185">Reference proteome</keyword>
<sequence length="91" mass="9947">MHARPLAAIALTFHLSEARKVELSTFLSSGTGRVALVPCSDPPPPLSLPLGWGYYNYVVFPFNVCILRPPICRMFHLHTSKTTVAGLPPTT</sequence>